<dbReference type="OrthoDB" id="2020426at2759"/>
<keyword evidence="3" id="KW-1185">Reference proteome</keyword>
<evidence type="ECO:0000313" key="3">
    <source>
        <dbReference type="Proteomes" id="UP000272942"/>
    </source>
</evidence>
<evidence type="ECO:0000313" key="4">
    <source>
        <dbReference type="WBParaSite" id="ECPE_0000070301-mRNA-1"/>
    </source>
</evidence>
<evidence type="ECO:0000256" key="1">
    <source>
        <dbReference type="SAM" id="MobiDB-lite"/>
    </source>
</evidence>
<reference evidence="2 3" key="2">
    <citation type="submission" date="2018-11" db="EMBL/GenBank/DDBJ databases">
        <authorList>
            <consortium name="Pathogen Informatics"/>
        </authorList>
    </citation>
    <scope>NUCLEOTIDE SEQUENCE [LARGE SCALE GENOMIC DNA]</scope>
    <source>
        <strain evidence="2 3">Egypt</strain>
    </source>
</reference>
<evidence type="ECO:0000313" key="2">
    <source>
        <dbReference type="EMBL" id="VDP27334.1"/>
    </source>
</evidence>
<feature type="compositionally biased region" description="Basic and acidic residues" evidence="1">
    <location>
        <begin position="88"/>
        <end position="97"/>
    </location>
</feature>
<dbReference type="AlphaFoldDB" id="A0A183A168"/>
<dbReference type="WBParaSite" id="ECPE_0000070301-mRNA-1">
    <property type="protein sequence ID" value="ECPE_0000070301-mRNA-1"/>
    <property type="gene ID" value="ECPE_0000070301"/>
</dbReference>
<organism evidence="4">
    <name type="scientific">Echinostoma caproni</name>
    <dbReference type="NCBI Taxonomy" id="27848"/>
    <lineage>
        <taxon>Eukaryota</taxon>
        <taxon>Metazoa</taxon>
        <taxon>Spiralia</taxon>
        <taxon>Lophotrochozoa</taxon>
        <taxon>Platyhelminthes</taxon>
        <taxon>Trematoda</taxon>
        <taxon>Digenea</taxon>
        <taxon>Plagiorchiida</taxon>
        <taxon>Echinostomata</taxon>
        <taxon>Echinostomatoidea</taxon>
        <taxon>Echinostomatidae</taxon>
        <taxon>Echinostoma</taxon>
    </lineage>
</organism>
<proteinExistence type="predicted"/>
<protein>
    <submittedName>
        <fullName evidence="2 4">Uncharacterized protein</fullName>
    </submittedName>
</protein>
<name>A0A183A168_9TREM</name>
<accession>A0A183A168</accession>
<sequence>MSDVFYLATEESEEYACASLPESFDRLNSVEPGVSKEEHPNTPDNKKQVGKSSRTSGVVRCIAHGSDPQLLGPRVVPRGPNRQLVRGPDPKLPRGPDRSLLLGYHSTDSLNRAVHFGMVKSILCSDLI</sequence>
<reference evidence="4" key="1">
    <citation type="submission" date="2016-06" db="UniProtKB">
        <authorList>
            <consortium name="WormBaseParasite"/>
        </authorList>
    </citation>
    <scope>IDENTIFICATION</scope>
</reference>
<feature type="region of interest" description="Disordered" evidence="1">
    <location>
        <begin position="31"/>
        <end position="97"/>
    </location>
</feature>
<dbReference type="Proteomes" id="UP000272942">
    <property type="component" value="Unassembled WGS sequence"/>
</dbReference>
<feature type="compositionally biased region" description="Basic and acidic residues" evidence="1">
    <location>
        <begin position="34"/>
        <end position="47"/>
    </location>
</feature>
<dbReference type="EMBL" id="UZAN01002774">
    <property type="protein sequence ID" value="VDP27334.1"/>
    <property type="molecule type" value="Genomic_DNA"/>
</dbReference>
<gene>
    <name evidence="2" type="ORF">ECPE_LOCUS704</name>
</gene>